<dbReference type="Proteomes" id="UP000276133">
    <property type="component" value="Unassembled WGS sequence"/>
</dbReference>
<name>A0A3M7S8Q4_BRAPC</name>
<proteinExistence type="predicted"/>
<reference evidence="1 2" key="1">
    <citation type="journal article" date="2018" name="Sci. Rep.">
        <title>Genomic signatures of local adaptation to the degree of environmental predictability in rotifers.</title>
        <authorList>
            <person name="Franch-Gras L."/>
            <person name="Hahn C."/>
            <person name="Garcia-Roger E.M."/>
            <person name="Carmona M.J."/>
            <person name="Serra M."/>
            <person name="Gomez A."/>
        </authorList>
    </citation>
    <scope>NUCLEOTIDE SEQUENCE [LARGE SCALE GENOMIC DNA]</scope>
    <source>
        <strain evidence="1">HYR1</strain>
    </source>
</reference>
<evidence type="ECO:0000313" key="1">
    <source>
        <dbReference type="EMBL" id="RNA31968.1"/>
    </source>
</evidence>
<accession>A0A3M7S8Q4</accession>
<sequence>MQTLNKTDIFLLKLTFRFTKNQLFEAVLTKTDRNDLNSVLNTYCILYLVPDYVSKRMEVYAEREVTEKFGNRKMMGSLYGRLKEKHKYLAHINNRHPNSVGCSMCGLKMKRALNCTFPRKFSKNYKVWRILSRLG</sequence>
<dbReference type="EMBL" id="REGN01001876">
    <property type="protein sequence ID" value="RNA31968.1"/>
    <property type="molecule type" value="Genomic_DNA"/>
</dbReference>
<dbReference type="AlphaFoldDB" id="A0A3M7S8Q4"/>
<keyword evidence="2" id="KW-1185">Reference proteome</keyword>
<comment type="caution">
    <text evidence="1">The sequence shown here is derived from an EMBL/GenBank/DDBJ whole genome shotgun (WGS) entry which is preliminary data.</text>
</comment>
<evidence type="ECO:0000313" key="2">
    <source>
        <dbReference type="Proteomes" id="UP000276133"/>
    </source>
</evidence>
<gene>
    <name evidence="1" type="ORF">BpHYR1_008482</name>
</gene>
<organism evidence="1 2">
    <name type="scientific">Brachionus plicatilis</name>
    <name type="common">Marine rotifer</name>
    <name type="synonym">Brachionus muelleri</name>
    <dbReference type="NCBI Taxonomy" id="10195"/>
    <lineage>
        <taxon>Eukaryota</taxon>
        <taxon>Metazoa</taxon>
        <taxon>Spiralia</taxon>
        <taxon>Gnathifera</taxon>
        <taxon>Rotifera</taxon>
        <taxon>Eurotatoria</taxon>
        <taxon>Monogononta</taxon>
        <taxon>Pseudotrocha</taxon>
        <taxon>Ploima</taxon>
        <taxon>Brachionidae</taxon>
        <taxon>Brachionus</taxon>
    </lineage>
</organism>
<protein>
    <submittedName>
        <fullName evidence="1">Uncharacterized protein</fullName>
    </submittedName>
</protein>